<dbReference type="Gene3D" id="2.40.40.10">
    <property type="entry name" value="RlpA-like domain"/>
    <property type="match status" value="1"/>
</dbReference>
<feature type="region of interest" description="Disordered" evidence="2">
    <location>
        <begin position="272"/>
        <end position="321"/>
    </location>
</feature>
<dbReference type="PANTHER" id="PTHR39160:SF4">
    <property type="entry name" value="RESUSCITATION-PROMOTING FACTOR RPFB"/>
    <property type="match status" value="1"/>
</dbReference>
<keyword evidence="3" id="KW-0812">Transmembrane</keyword>
<evidence type="ECO:0000256" key="1">
    <source>
        <dbReference type="ARBA" id="ARBA00022729"/>
    </source>
</evidence>
<protein>
    <submittedName>
        <fullName evidence="5">Ubiquitin-like domain-containing protein</fullName>
    </submittedName>
</protein>
<sequence>MEPSRISSLFSNLNFGKKLTISILCFVLVIGTMSFAIYETTKANVTVTADEEEVTIRTHANTVAEVMEELGYVVGEYDELEPAISEKITGNMSISWKIAKEINVAINGDEKQVWTTADSVEDLIAQLDITVKEHDKISPSLNTEIQPEMNVTYESAFMVRVTSDGEEHEVWTTSTTVADFLEKESITLGELDRVEPALEDILNTEEEIKVVRVEKVTDVVEETVAFATVTKNDSSLQKGKEKVVDSGQSGLVEKHYEVVLEDGKEVSRELIKTETTRESKDRVVAVGTRQPTPTVSRGSSPTQTSTSQSSPSQSSPSGKTLRVSATAYTANCSGCSGITATGINLKNNRNMKVIAVDPNVIPLGSRVHVEGYGTAIAGDTGGAIRGNKIDVHVPTKADAFNWGRRTVTITILD</sequence>
<organism evidence="5 6">
    <name type="scientific">Alkalihalobacterium chitinilyticum</name>
    <dbReference type="NCBI Taxonomy" id="2980103"/>
    <lineage>
        <taxon>Bacteria</taxon>
        <taxon>Bacillati</taxon>
        <taxon>Bacillota</taxon>
        <taxon>Bacilli</taxon>
        <taxon>Bacillales</taxon>
        <taxon>Bacillaceae</taxon>
        <taxon>Alkalihalobacterium</taxon>
    </lineage>
</organism>
<dbReference type="InterPro" id="IPR036908">
    <property type="entry name" value="RlpA-like_sf"/>
</dbReference>
<dbReference type="RefSeq" id="WP_275120591.1">
    <property type="nucleotide sequence ID" value="NZ_JAOTPO010000024.1"/>
</dbReference>
<reference evidence="5" key="1">
    <citation type="submission" date="2024-05" db="EMBL/GenBank/DDBJ databases">
        <title>Alkalihalobacillus sp. strain MEB203 novel alkaliphilic bacterium from Lonar Lake, India.</title>
        <authorList>
            <person name="Joshi A."/>
            <person name="Thite S."/>
            <person name="Mengade P."/>
        </authorList>
    </citation>
    <scope>NUCLEOTIDE SEQUENCE</scope>
    <source>
        <strain evidence="5">MEB 203</strain>
    </source>
</reference>
<comment type="caution">
    <text evidence="5">The sequence shown here is derived from an EMBL/GenBank/DDBJ whole genome shotgun (WGS) entry which is preliminary data.</text>
</comment>
<feature type="compositionally biased region" description="Polar residues" evidence="2">
    <location>
        <begin position="289"/>
        <end position="298"/>
    </location>
</feature>
<evidence type="ECO:0000313" key="5">
    <source>
        <dbReference type="EMBL" id="MDE5416005.1"/>
    </source>
</evidence>
<dbReference type="EMBL" id="JAOTPO010000024">
    <property type="protein sequence ID" value="MDE5416005.1"/>
    <property type="molecule type" value="Genomic_DNA"/>
</dbReference>
<dbReference type="PROSITE" id="PS51109">
    <property type="entry name" value="G5"/>
    <property type="match status" value="1"/>
</dbReference>
<dbReference type="InterPro" id="IPR011098">
    <property type="entry name" value="G5_dom"/>
</dbReference>
<dbReference type="InterPro" id="IPR010611">
    <property type="entry name" value="3D_dom"/>
</dbReference>
<evidence type="ECO:0000256" key="3">
    <source>
        <dbReference type="SAM" id="Phobius"/>
    </source>
</evidence>
<feature type="compositionally biased region" description="Basic and acidic residues" evidence="2">
    <location>
        <begin position="272"/>
        <end position="283"/>
    </location>
</feature>
<keyword evidence="1" id="KW-0732">Signal</keyword>
<dbReference type="Gene3D" id="2.20.230.10">
    <property type="entry name" value="Resuscitation-promoting factor rpfb"/>
    <property type="match status" value="1"/>
</dbReference>
<dbReference type="InterPro" id="IPR007137">
    <property type="entry name" value="DUF348"/>
</dbReference>
<feature type="transmembrane region" description="Helical" evidence="3">
    <location>
        <begin position="21"/>
        <end position="38"/>
    </location>
</feature>
<name>A0ABT5VKM8_9BACI</name>
<dbReference type="Pfam" id="PF03990">
    <property type="entry name" value="DUF348"/>
    <property type="match status" value="3"/>
</dbReference>
<dbReference type="PANTHER" id="PTHR39160">
    <property type="entry name" value="CELL WALL-BINDING PROTEIN YOCH"/>
    <property type="match status" value="1"/>
</dbReference>
<feature type="compositionally biased region" description="Low complexity" evidence="2">
    <location>
        <begin position="299"/>
        <end position="317"/>
    </location>
</feature>
<evidence type="ECO:0000313" key="6">
    <source>
        <dbReference type="Proteomes" id="UP001148125"/>
    </source>
</evidence>
<dbReference type="Pfam" id="PF07501">
    <property type="entry name" value="G5"/>
    <property type="match status" value="1"/>
</dbReference>
<dbReference type="SMART" id="SM01208">
    <property type="entry name" value="G5"/>
    <property type="match status" value="1"/>
</dbReference>
<dbReference type="Proteomes" id="UP001148125">
    <property type="component" value="Unassembled WGS sequence"/>
</dbReference>
<keyword evidence="6" id="KW-1185">Reference proteome</keyword>
<gene>
    <name evidence="5" type="ORF">N7Z68_21980</name>
</gene>
<feature type="domain" description="G5" evidence="4">
    <location>
        <begin position="210"/>
        <end position="290"/>
    </location>
</feature>
<keyword evidence="3" id="KW-1133">Transmembrane helix</keyword>
<dbReference type="Pfam" id="PF06725">
    <property type="entry name" value="3D"/>
    <property type="match status" value="1"/>
</dbReference>
<accession>A0ABT5VKM8</accession>
<evidence type="ECO:0000256" key="2">
    <source>
        <dbReference type="SAM" id="MobiDB-lite"/>
    </source>
</evidence>
<dbReference type="InterPro" id="IPR051933">
    <property type="entry name" value="Resuscitation_pf_RpfB"/>
</dbReference>
<dbReference type="SUPFAM" id="SSF50685">
    <property type="entry name" value="Barwin-like endoglucanases"/>
    <property type="match status" value="1"/>
</dbReference>
<evidence type="ECO:0000259" key="4">
    <source>
        <dbReference type="PROSITE" id="PS51109"/>
    </source>
</evidence>
<proteinExistence type="predicted"/>
<dbReference type="CDD" id="cd22786">
    <property type="entry name" value="DPBB_YuiC-like"/>
    <property type="match status" value="1"/>
</dbReference>
<keyword evidence="3" id="KW-0472">Membrane</keyword>